<proteinExistence type="inferred from homology"/>
<gene>
    <name evidence="5" type="ORF">BSU04_21660</name>
</gene>
<dbReference type="SUPFAM" id="SSF51395">
    <property type="entry name" value="FMN-linked oxidoreductases"/>
    <property type="match status" value="1"/>
</dbReference>
<keyword evidence="3" id="KW-0560">Oxidoreductase</keyword>
<comment type="cofactor">
    <cofactor evidence="1">
        <name>FMN</name>
        <dbReference type="ChEBI" id="CHEBI:58210"/>
    </cofactor>
</comment>
<dbReference type="EMBL" id="MTHB01000123">
    <property type="protein sequence ID" value="OXC76627.1"/>
    <property type="molecule type" value="Genomic_DNA"/>
</dbReference>
<dbReference type="InterPro" id="IPR045247">
    <property type="entry name" value="Oye-like"/>
</dbReference>
<name>A0A226X0S5_CABSO</name>
<dbReference type="Proteomes" id="UP000214720">
    <property type="component" value="Unassembled WGS sequence"/>
</dbReference>
<evidence type="ECO:0000256" key="2">
    <source>
        <dbReference type="ARBA" id="ARBA00005979"/>
    </source>
</evidence>
<evidence type="ECO:0000256" key="3">
    <source>
        <dbReference type="ARBA" id="ARBA00023002"/>
    </source>
</evidence>
<dbReference type="InterPro" id="IPR013785">
    <property type="entry name" value="Aldolase_TIM"/>
</dbReference>
<reference evidence="6" key="1">
    <citation type="submission" date="2017-01" db="EMBL/GenBank/DDBJ databases">
        <title>Genome Analysis of Deinococcus marmoris KOPRI26562.</title>
        <authorList>
            <person name="Kim J.H."/>
            <person name="Oh H.-M."/>
        </authorList>
    </citation>
    <scope>NUCLEOTIDE SEQUENCE [LARGE SCALE GENOMIC DNA]</scope>
    <source>
        <strain evidence="6">PAMC 26633</strain>
    </source>
</reference>
<protein>
    <submittedName>
        <fullName evidence="5">N-ethylmaleimide reductase</fullName>
    </submittedName>
</protein>
<dbReference type="Pfam" id="PF00724">
    <property type="entry name" value="Oxidored_FMN"/>
    <property type="match status" value="1"/>
</dbReference>
<comment type="caution">
    <text evidence="5">The sequence shown here is derived from an EMBL/GenBank/DDBJ whole genome shotgun (WGS) entry which is preliminary data.</text>
</comment>
<feature type="domain" description="NADH:flavin oxidoreductase/NADH oxidase N-terminal" evidence="4">
    <location>
        <begin position="13"/>
        <end position="344"/>
    </location>
</feature>
<dbReference type="GO" id="GO:0016628">
    <property type="term" value="F:oxidoreductase activity, acting on the CH-CH group of donors, NAD or NADP as acceptor"/>
    <property type="evidence" value="ECO:0007669"/>
    <property type="project" value="UniProtKB-ARBA"/>
</dbReference>
<dbReference type="CDD" id="cd02933">
    <property type="entry name" value="OYE_like_FMN"/>
    <property type="match status" value="1"/>
</dbReference>
<evidence type="ECO:0000313" key="6">
    <source>
        <dbReference type="Proteomes" id="UP000214720"/>
    </source>
</evidence>
<dbReference type="AlphaFoldDB" id="A0A226X0S5"/>
<dbReference type="PANTHER" id="PTHR22893:SF91">
    <property type="entry name" value="NADPH DEHYDROGENASE 2-RELATED"/>
    <property type="match status" value="1"/>
</dbReference>
<evidence type="ECO:0000313" key="5">
    <source>
        <dbReference type="EMBL" id="OXC76627.1"/>
    </source>
</evidence>
<evidence type="ECO:0000259" key="4">
    <source>
        <dbReference type="Pfam" id="PF00724"/>
    </source>
</evidence>
<dbReference type="Gene3D" id="3.20.20.70">
    <property type="entry name" value="Aldolase class I"/>
    <property type="match status" value="1"/>
</dbReference>
<accession>A0A226X0S5</accession>
<dbReference type="FunFam" id="3.20.20.70:FF:000059">
    <property type="entry name" value="N-ethylmaleimide reductase, FMN-linked"/>
    <property type="match status" value="1"/>
</dbReference>
<dbReference type="OrthoDB" id="8985337at2"/>
<dbReference type="InterPro" id="IPR001155">
    <property type="entry name" value="OxRdtase_FMN_N"/>
</dbReference>
<dbReference type="GO" id="GO:0005829">
    <property type="term" value="C:cytosol"/>
    <property type="evidence" value="ECO:0007669"/>
    <property type="project" value="TreeGrafter"/>
</dbReference>
<evidence type="ECO:0000256" key="1">
    <source>
        <dbReference type="ARBA" id="ARBA00001917"/>
    </source>
</evidence>
<sequence length="377" mass="40721">MKKTYQTRSVRALFEPMRAGAFKLANRIVMAPLTRNRAGPGLVPGPFALEYYAQRATAGLIIAEATQISVQAQGYDGTPGCFTDDQVRGWKRITDAVHAKGGIIVVQLWHTGRVSHTSFQQDGQAPVGPSAIRAKTKTFLAGKGFVDVSMPRALRLDEIPGIIEDFRHASMRAIEAGFDGVELHGAHGYLLDAFLRDGTNHRTDAYGGSIENRSRLLLEVSRVCADAIGAERLGVRLSPVSTAGDSRDSHPQALFDHVVGALNPLGLAYLHIVEGETGGARDSIAFDYAALHDRSDGVWMVNNGYDRQMAIDAVASGRADLVSFGRLFMANPDLVQRLRLNAPLNNLIGEETFYGGGARGYTDYPTLEESGAAVELP</sequence>
<dbReference type="RefSeq" id="WP_089162344.1">
    <property type="nucleotide sequence ID" value="NZ_MTHB01000123.1"/>
</dbReference>
<organism evidence="5 6">
    <name type="scientific">Caballeronia sordidicola</name>
    <name type="common">Burkholderia sordidicola</name>
    <dbReference type="NCBI Taxonomy" id="196367"/>
    <lineage>
        <taxon>Bacteria</taxon>
        <taxon>Pseudomonadati</taxon>
        <taxon>Pseudomonadota</taxon>
        <taxon>Betaproteobacteria</taxon>
        <taxon>Burkholderiales</taxon>
        <taxon>Burkholderiaceae</taxon>
        <taxon>Caballeronia</taxon>
    </lineage>
</organism>
<dbReference type="GO" id="GO:0010181">
    <property type="term" value="F:FMN binding"/>
    <property type="evidence" value="ECO:0007669"/>
    <property type="project" value="InterPro"/>
</dbReference>
<dbReference type="PANTHER" id="PTHR22893">
    <property type="entry name" value="NADH OXIDOREDUCTASE-RELATED"/>
    <property type="match status" value="1"/>
</dbReference>
<comment type="similarity">
    <text evidence="2">Belongs to the NADH:flavin oxidoreductase/NADH oxidase family.</text>
</comment>